<proteinExistence type="predicted"/>
<sequence>MKYLHTGMIVGEKLPDMIYMEPLKVWVTDASKDKYAIEFLYFEVDSPMAAAIQEQPHVAYEVEDIDAALEGKSILWNKMDVGGAYIAFVYDNDTVVEFYQPKK</sequence>
<protein>
    <submittedName>
        <fullName evidence="1">Uncharacterized protein</fullName>
    </submittedName>
</protein>
<evidence type="ECO:0000313" key="1">
    <source>
        <dbReference type="EMBL" id="HIV09510.1"/>
    </source>
</evidence>
<evidence type="ECO:0000313" key="2">
    <source>
        <dbReference type="Proteomes" id="UP000886845"/>
    </source>
</evidence>
<comment type="caution">
    <text evidence="1">The sequence shown here is derived from an EMBL/GenBank/DDBJ whole genome shotgun (WGS) entry which is preliminary data.</text>
</comment>
<dbReference type="AlphaFoldDB" id="A0A9D1NMR5"/>
<organism evidence="1 2">
    <name type="scientific">Candidatus Spyradenecus faecavium</name>
    <dbReference type="NCBI Taxonomy" id="2840947"/>
    <lineage>
        <taxon>Bacteria</taxon>
        <taxon>Pseudomonadati</taxon>
        <taxon>Lentisphaerota</taxon>
        <taxon>Lentisphaeria</taxon>
        <taxon>Lentisphaerales</taxon>
        <taxon>Lentisphaeraceae</taxon>
        <taxon>Lentisphaeraceae incertae sedis</taxon>
        <taxon>Candidatus Spyradenecus</taxon>
    </lineage>
</organism>
<dbReference type="EMBL" id="DVOR01000169">
    <property type="protein sequence ID" value="HIV09510.1"/>
    <property type="molecule type" value="Genomic_DNA"/>
</dbReference>
<reference evidence="1" key="1">
    <citation type="submission" date="2020-10" db="EMBL/GenBank/DDBJ databases">
        <authorList>
            <person name="Gilroy R."/>
        </authorList>
    </citation>
    <scope>NUCLEOTIDE SEQUENCE</scope>
    <source>
        <strain evidence="1">35461</strain>
    </source>
</reference>
<accession>A0A9D1NMR5</accession>
<gene>
    <name evidence="1" type="ORF">IAC79_05300</name>
</gene>
<reference evidence="1" key="2">
    <citation type="journal article" date="2021" name="PeerJ">
        <title>Extensive microbial diversity within the chicken gut microbiome revealed by metagenomics and culture.</title>
        <authorList>
            <person name="Gilroy R."/>
            <person name="Ravi A."/>
            <person name="Getino M."/>
            <person name="Pursley I."/>
            <person name="Horton D.L."/>
            <person name="Alikhan N.F."/>
            <person name="Baker D."/>
            <person name="Gharbi K."/>
            <person name="Hall N."/>
            <person name="Watson M."/>
            <person name="Adriaenssens E.M."/>
            <person name="Foster-Nyarko E."/>
            <person name="Jarju S."/>
            <person name="Secka A."/>
            <person name="Antonio M."/>
            <person name="Oren A."/>
            <person name="Chaudhuri R.R."/>
            <person name="La Ragione R."/>
            <person name="Hildebrand F."/>
            <person name="Pallen M.J."/>
        </authorList>
    </citation>
    <scope>NUCLEOTIDE SEQUENCE</scope>
    <source>
        <strain evidence="1">35461</strain>
    </source>
</reference>
<name>A0A9D1NMR5_9BACT</name>
<dbReference type="Proteomes" id="UP000886845">
    <property type="component" value="Unassembled WGS sequence"/>
</dbReference>